<dbReference type="AlphaFoldDB" id="A0A9Q3K727"/>
<keyword evidence="3" id="KW-1185">Reference proteome</keyword>
<feature type="compositionally biased region" description="Basic residues" evidence="1">
    <location>
        <begin position="127"/>
        <end position="150"/>
    </location>
</feature>
<proteinExistence type="predicted"/>
<sequence>MSSDAPASQRLTKMENSRQVIKPRISLETTLNKLPGNVSQQEILERTNGNKKRIVFKTVGRKDIQDQRQSCYYPGHRREGEPEREYSDSFRVTKSLKEYNIPSGFTPSDSNRSVTKIHHSSQSQVVSRRRKGSKGKKKHLSNRGRKGQSP</sequence>
<feature type="region of interest" description="Disordered" evidence="1">
    <location>
        <begin position="67"/>
        <end position="150"/>
    </location>
</feature>
<reference evidence="2" key="1">
    <citation type="submission" date="2021-03" db="EMBL/GenBank/DDBJ databases">
        <title>Draft genome sequence of rust myrtle Austropuccinia psidii MF-1, a brazilian biotype.</title>
        <authorList>
            <person name="Quecine M.C."/>
            <person name="Pachon D.M.R."/>
            <person name="Bonatelli M.L."/>
            <person name="Correr F.H."/>
            <person name="Franceschini L.M."/>
            <person name="Leite T.F."/>
            <person name="Margarido G.R.A."/>
            <person name="Almeida C.A."/>
            <person name="Ferrarezi J.A."/>
            <person name="Labate C.A."/>
        </authorList>
    </citation>
    <scope>NUCLEOTIDE SEQUENCE</scope>
    <source>
        <strain evidence="2">MF-1</strain>
    </source>
</reference>
<dbReference type="Proteomes" id="UP000765509">
    <property type="component" value="Unassembled WGS sequence"/>
</dbReference>
<gene>
    <name evidence="2" type="ORF">O181_114906</name>
</gene>
<dbReference type="EMBL" id="AVOT02095786">
    <property type="protein sequence ID" value="MBW0575191.1"/>
    <property type="molecule type" value="Genomic_DNA"/>
</dbReference>
<accession>A0A9Q3K727</accession>
<name>A0A9Q3K727_9BASI</name>
<feature type="compositionally biased region" description="Polar residues" evidence="1">
    <location>
        <begin position="103"/>
        <end position="114"/>
    </location>
</feature>
<evidence type="ECO:0000256" key="1">
    <source>
        <dbReference type="SAM" id="MobiDB-lite"/>
    </source>
</evidence>
<comment type="caution">
    <text evidence="2">The sequence shown here is derived from an EMBL/GenBank/DDBJ whole genome shotgun (WGS) entry which is preliminary data.</text>
</comment>
<evidence type="ECO:0000313" key="2">
    <source>
        <dbReference type="EMBL" id="MBW0575191.1"/>
    </source>
</evidence>
<protein>
    <submittedName>
        <fullName evidence="2">Uncharacterized protein</fullName>
    </submittedName>
</protein>
<feature type="compositionally biased region" description="Basic and acidic residues" evidence="1">
    <location>
        <begin position="76"/>
        <end position="88"/>
    </location>
</feature>
<evidence type="ECO:0000313" key="3">
    <source>
        <dbReference type="Proteomes" id="UP000765509"/>
    </source>
</evidence>
<organism evidence="2 3">
    <name type="scientific">Austropuccinia psidii MF-1</name>
    <dbReference type="NCBI Taxonomy" id="1389203"/>
    <lineage>
        <taxon>Eukaryota</taxon>
        <taxon>Fungi</taxon>
        <taxon>Dikarya</taxon>
        <taxon>Basidiomycota</taxon>
        <taxon>Pucciniomycotina</taxon>
        <taxon>Pucciniomycetes</taxon>
        <taxon>Pucciniales</taxon>
        <taxon>Sphaerophragmiaceae</taxon>
        <taxon>Austropuccinia</taxon>
    </lineage>
</organism>